<evidence type="ECO:0000313" key="11">
    <source>
        <dbReference type="Proteomes" id="UP000184357"/>
    </source>
</evidence>
<dbReference type="GO" id="GO:0016872">
    <property type="term" value="F:intramolecular lyase activity"/>
    <property type="evidence" value="ECO:0007669"/>
    <property type="project" value="InterPro"/>
</dbReference>
<reference evidence="10 11" key="1">
    <citation type="submission" date="2016-11" db="EMBL/GenBank/DDBJ databases">
        <authorList>
            <person name="Jaros S."/>
            <person name="Januszkiewicz K."/>
            <person name="Wedrychowicz H."/>
        </authorList>
    </citation>
    <scope>NUCLEOTIDE SEQUENCE [LARGE SCALE GENOMIC DNA]</scope>
    <source>
        <strain evidence="10 11">DSM 9297</strain>
    </source>
</reference>
<evidence type="ECO:0000256" key="2">
    <source>
        <dbReference type="ARBA" id="ARBA00004829"/>
    </source>
</evidence>
<evidence type="ECO:0000256" key="9">
    <source>
        <dbReference type="SAM" id="Phobius"/>
    </source>
</evidence>
<protein>
    <recommendedName>
        <fullName evidence="12">Lycopene cyclase domain-containing protein</fullName>
    </recommendedName>
</protein>
<feature type="transmembrane region" description="Helical" evidence="9">
    <location>
        <begin position="248"/>
        <end position="270"/>
    </location>
</feature>
<feature type="compositionally biased region" description="Basic and acidic residues" evidence="8">
    <location>
        <begin position="310"/>
        <end position="320"/>
    </location>
</feature>
<dbReference type="STRING" id="43928.SAMN05443636_1881"/>
<organism evidence="10 11">
    <name type="scientific">Halobaculum gomorrense</name>
    <dbReference type="NCBI Taxonomy" id="43928"/>
    <lineage>
        <taxon>Archaea</taxon>
        <taxon>Methanobacteriati</taxon>
        <taxon>Methanobacteriota</taxon>
        <taxon>Stenosarchaea group</taxon>
        <taxon>Halobacteria</taxon>
        <taxon>Halobacteriales</taxon>
        <taxon>Haloferacaceae</taxon>
        <taxon>Halobaculum</taxon>
    </lineage>
</organism>
<evidence type="ECO:0008006" key="12">
    <source>
        <dbReference type="Google" id="ProtNLM"/>
    </source>
</evidence>
<keyword evidence="6 9" id="KW-0472">Membrane</keyword>
<dbReference type="GO" id="GO:0045436">
    <property type="term" value="F:lycopene beta cyclase activity"/>
    <property type="evidence" value="ECO:0007669"/>
    <property type="project" value="UniProtKB-ARBA"/>
</dbReference>
<proteinExistence type="predicted"/>
<feature type="transmembrane region" description="Helical" evidence="9">
    <location>
        <begin position="204"/>
        <end position="228"/>
    </location>
</feature>
<accession>A0A1M5QFI3</accession>
<comment type="pathway">
    <text evidence="2">Carotenoid biosynthesis.</text>
</comment>
<feature type="transmembrane region" description="Helical" evidence="9">
    <location>
        <begin position="35"/>
        <end position="54"/>
    </location>
</feature>
<evidence type="ECO:0000256" key="1">
    <source>
        <dbReference type="ARBA" id="ARBA00004141"/>
    </source>
</evidence>
<dbReference type="GO" id="GO:0016020">
    <property type="term" value="C:membrane"/>
    <property type="evidence" value="ECO:0007669"/>
    <property type="project" value="UniProtKB-SubCell"/>
</dbReference>
<feature type="compositionally biased region" description="Low complexity" evidence="8">
    <location>
        <begin position="297"/>
        <end position="309"/>
    </location>
</feature>
<keyword evidence="4" id="KW-0125">Carotenoid biosynthesis</keyword>
<evidence type="ECO:0000313" key="10">
    <source>
        <dbReference type="EMBL" id="SHH12812.1"/>
    </source>
</evidence>
<keyword evidence="3 9" id="KW-0812">Transmembrane</keyword>
<dbReference type="GO" id="GO:0016117">
    <property type="term" value="P:carotenoid biosynthetic process"/>
    <property type="evidence" value="ECO:0007669"/>
    <property type="project" value="UniProtKB-KW"/>
</dbReference>
<dbReference type="EMBL" id="FQWV01000004">
    <property type="protein sequence ID" value="SHH12812.1"/>
    <property type="molecule type" value="Genomic_DNA"/>
</dbReference>
<dbReference type="NCBIfam" id="TIGR03462">
    <property type="entry name" value="CarR_dom_SF"/>
    <property type="match status" value="2"/>
</dbReference>
<comment type="subcellular location">
    <subcellularLocation>
        <location evidence="1">Membrane</location>
        <topology evidence="1">Multi-pass membrane protein</topology>
    </subcellularLocation>
</comment>
<gene>
    <name evidence="10" type="ORF">SAMN05443636_1881</name>
</gene>
<evidence type="ECO:0000256" key="6">
    <source>
        <dbReference type="ARBA" id="ARBA00023136"/>
    </source>
</evidence>
<feature type="transmembrane region" description="Helical" evidence="9">
    <location>
        <begin position="104"/>
        <end position="128"/>
    </location>
</feature>
<sequence>MIHAGTTLCRPPPFVEYDSDARTGERRRGEAPVTLTYLGVHAVFVLPVLALLLWRRPTLPVERRRPARAALLLMGTVAFAYTTPWDNLLIERGAWAYGEGRVAARVWAAPVGEYLFFALQTALIGLWLHRIGFDPTPVEGDTARLPRALGALAWLAVAGVGGWLVLAGPERFLYLGAILAWACPVLALQWAVGGAFLLRRLRPIAVAVGVPTLYLWVVDRIAIADGVWTVAAETSTGVHLLGLPIEEAVFFLVASALVVNGLVLFEWALLRFRPRPAGSTGSDHPRTPDDGTDPAPGTALGTDDGTVDAATDHDPTPIAD</sequence>
<dbReference type="AlphaFoldDB" id="A0A1M5QFI3"/>
<name>A0A1M5QFI3_9EURY</name>
<evidence type="ECO:0000256" key="7">
    <source>
        <dbReference type="ARBA" id="ARBA00023235"/>
    </source>
</evidence>
<keyword evidence="7" id="KW-0413">Isomerase</keyword>
<evidence type="ECO:0000256" key="3">
    <source>
        <dbReference type="ARBA" id="ARBA00022692"/>
    </source>
</evidence>
<keyword evidence="5 9" id="KW-1133">Transmembrane helix</keyword>
<feature type="transmembrane region" description="Helical" evidence="9">
    <location>
        <begin position="172"/>
        <end position="192"/>
    </location>
</feature>
<feature type="region of interest" description="Disordered" evidence="8">
    <location>
        <begin position="276"/>
        <end position="320"/>
    </location>
</feature>
<keyword evidence="11" id="KW-1185">Reference proteome</keyword>
<evidence type="ECO:0000256" key="8">
    <source>
        <dbReference type="SAM" id="MobiDB-lite"/>
    </source>
</evidence>
<feature type="transmembrane region" description="Helical" evidence="9">
    <location>
        <begin position="148"/>
        <end position="166"/>
    </location>
</feature>
<evidence type="ECO:0000256" key="4">
    <source>
        <dbReference type="ARBA" id="ARBA00022746"/>
    </source>
</evidence>
<dbReference type="InterPro" id="IPR017825">
    <property type="entry name" value="Lycopene_cyclase_dom"/>
</dbReference>
<evidence type="ECO:0000256" key="5">
    <source>
        <dbReference type="ARBA" id="ARBA00022989"/>
    </source>
</evidence>
<feature type="transmembrane region" description="Helical" evidence="9">
    <location>
        <begin position="66"/>
        <end position="84"/>
    </location>
</feature>
<dbReference type="Proteomes" id="UP000184357">
    <property type="component" value="Unassembled WGS sequence"/>
</dbReference>